<gene>
    <name evidence="2" type="ORF">CNF02_04075</name>
</gene>
<organism evidence="2 3">
    <name type="scientific">OM182 bacterium MED-G28</name>
    <dbReference type="NCBI Taxonomy" id="1986256"/>
    <lineage>
        <taxon>Bacteria</taxon>
        <taxon>Pseudomonadati</taxon>
        <taxon>Pseudomonadota</taxon>
        <taxon>Gammaproteobacteria</taxon>
        <taxon>OMG group</taxon>
        <taxon>OM182 clade</taxon>
    </lineage>
</organism>
<reference evidence="2 3" key="1">
    <citation type="submission" date="2017-08" db="EMBL/GenBank/DDBJ databases">
        <title>Fine stratification of microbial communities through a metagenomic profile of the photic zone.</title>
        <authorList>
            <person name="Haro-Moreno J.M."/>
            <person name="Lopez-Perez M."/>
            <person name="De La Torre J."/>
            <person name="Picazo A."/>
            <person name="Camacho A."/>
            <person name="Rodriguez-Valera F."/>
        </authorList>
    </citation>
    <scope>NUCLEOTIDE SEQUENCE [LARGE SCALE GENOMIC DNA]</scope>
    <source>
        <strain evidence="2">MED-G28</strain>
    </source>
</reference>
<dbReference type="AlphaFoldDB" id="A0A2A5WE42"/>
<evidence type="ECO:0000256" key="1">
    <source>
        <dbReference type="SAM" id="SignalP"/>
    </source>
</evidence>
<feature type="chain" id="PRO_5013309255" evidence="1">
    <location>
        <begin position="24"/>
        <end position="461"/>
    </location>
</feature>
<protein>
    <submittedName>
        <fullName evidence="2">Uncharacterized protein</fullName>
    </submittedName>
</protein>
<dbReference type="EMBL" id="NTJZ01000003">
    <property type="protein sequence ID" value="PDH34544.1"/>
    <property type="molecule type" value="Genomic_DNA"/>
</dbReference>
<dbReference type="Proteomes" id="UP000219329">
    <property type="component" value="Unassembled WGS sequence"/>
</dbReference>
<feature type="signal peptide" evidence="1">
    <location>
        <begin position="1"/>
        <end position="23"/>
    </location>
</feature>
<proteinExistence type="predicted"/>
<evidence type="ECO:0000313" key="3">
    <source>
        <dbReference type="Proteomes" id="UP000219329"/>
    </source>
</evidence>
<keyword evidence="1" id="KW-0732">Signal</keyword>
<dbReference type="InterPro" id="IPR011990">
    <property type="entry name" value="TPR-like_helical_dom_sf"/>
</dbReference>
<sequence>MRRISFKLSLRLCAVLVSISAQELYSQVEDAPSSSAEEPAPANLHYIEVPVPIESGIDPQFPELPPKVEEFDPEDDPDFIERMNSIREYSANVDSLEGFGGVWDSGLTEQLASIGGLEQQQGNHIGAIEAFDRAVHINRISNGLYTLDQIPMVEEMVESYLALGDWENTDLYNNYLFFVQQKAYGTNDPRIIPVLDRLASWNMQAFNIGYGAALGVRLSSAQMLFSTAVRMVEVHFGRDDERFTRYLRNLAISAYQVSRYPHYTMEVDRPEYRNDQEVLRQKLNERKSIFPQGYNIGVVALQNIVSYQSTKPYNTYEIAEAITHLADWFLMFDRRRTADDFYLQAWELLASEENGDELIKKLFGQVVVLPTFIEDPRNLKMSSGDAKSRNTLSHAYADISLDVTEAGSPRNIEILSEETEENAYRLSQLRREIRASTFRPMLVEGKLERTDGQLFRYRYWY</sequence>
<dbReference type="Gene3D" id="1.25.40.10">
    <property type="entry name" value="Tetratricopeptide repeat domain"/>
    <property type="match status" value="1"/>
</dbReference>
<comment type="caution">
    <text evidence="2">The sequence shown here is derived from an EMBL/GenBank/DDBJ whole genome shotgun (WGS) entry which is preliminary data.</text>
</comment>
<name>A0A2A5WE42_9GAMM</name>
<accession>A0A2A5WE42</accession>
<evidence type="ECO:0000313" key="2">
    <source>
        <dbReference type="EMBL" id="PDH34544.1"/>
    </source>
</evidence>